<dbReference type="InterPro" id="IPR026349">
    <property type="entry name" value="CHP04255"/>
</dbReference>
<sequence length="248" mass="27367">MKLPKRLTSEPVLEAIFEIRFRARTPVASILPGVLFTKLKAERVEQLPAANLPELSRQADPIFRVLAVQKVHWDTFFILIGDESLAIGCKLPYPGWTKFGAAIGDVLTAVADTNLIEAVSRYSIKYINLLETDNSADALSKLNLEIKVGDGSQENINFQLRVELAHNKFISVVHAIASANAQLADTSISKSGTIIDIDTIFNCESEIPFGEFLAQSSDLAKEIHEANKTLFFQCLKSKTIESLGAEYE</sequence>
<gene>
    <name evidence="1" type="ORF">FAZ69_23355</name>
</gene>
<keyword evidence="2" id="KW-1185">Reference proteome</keyword>
<dbReference type="NCBIfam" id="TIGR04255">
    <property type="entry name" value="sporadTIGR04255"/>
    <property type="match status" value="1"/>
</dbReference>
<organism evidence="1 2">
    <name type="scientific">Trinickia terrae</name>
    <dbReference type="NCBI Taxonomy" id="2571161"/>
    <lineage>
        <taxon>Bacteria</taxon>
        <taxon>Pseudomonadati</taxon>
        <taxon>Pseudomonadota</taxon>
        <taxon>Betaproteobacteria</taxon>
        <taxon>Burkholderiales</taxon>
        <taxon>Burkholderiaceae</taxon>
        <taxon>Trinickia</taxon>
    </lineage>
</organism>
<evidence type="ECO:0000313" key="1">
    <source>
        <dbReference type="EMBL" id="TKC83432.1"/>
    </source>
</evidence>
<reference evidence="1 2" key="1">
    <citation type="submission" date="2019-04" db="EMBL/GenBank/DDBJ databases">
        <title>Trinickia sp. 7GSK02, isolated from subtropical forest soil.</title>
        <authorList>
            <person name="Gao Z.-H."/>
            <person name="Qiu L.-H."/>
        </authorList>
    </citation>
    <scope>NUCLEOTIDE SEQUENCE [LARGE SCALE GENOMIC DNA]</scope>
    <source>
        <strain evidence="1 2">7GSK02</strain>
    </source>
</reference>
<proteinExistence type="predicted"/>
<dbReference type="OrthoDB" id="5767768at2"/>
<comment type="caution">
    <text evidence="1">The sequence shown here is derived from an EMBL/GenBank/DDBJ whole genome shotgun (WGS) entry which is preliminary data.</text>
</comment>
<name>A0A4U1HQ19_9BURK</name>
<evidence type="ECO:0000313" key="2">
    <source>
        <dbReference type="Proteomes" id="UP000305539"/>
    </source>
</evidence>
<dbReference type="RefSeq" id="WP_136897474.1">
    <property type="nucleotide sequence ID" value="NZ_SWJE01000014.1"/>
</dbReference>
<protein>
    <submittedName>
        <fullName evidence="1">TIGR04255 family protein</fullName>
    </submittedName>
</protein>
<dbReference type="AlphaFoldDB" id="A0A4U1HQ19"/>
<dbReference type="EMBL" id="SWJE01000014">
    <property type="protein sequence ID" value="TKC83432.1"/>
    <property type="molecule type" value="Genomic_DNA"/>
</dbReference>
<accession>A0A4U1HQ19</accession>
<dbReference type="Proteomes" id="UP000305539">
    <property type="component" value="Unassembled WGS sequence"/>
</dbReference>